<accession>A0A2V3HSS0</accession>
<protein>
    <recommendedName>
        <fullName evidence="1">Cyclodeaminase/cyclohydrolase domain-containing protein</fullName>
    </recommendedName>
</protein>
<dbReference type="InterPro" id="IPR036178">
    <property type="entry name" value="Formintransfe-cycloase-like_sf"/>
</dbReference>
<proteinExistence type="predicted"/>
<gene>
    <name evidence="2" type="ORF">CXX69_02235</name>
</gene>
<comment type="caution">
    <text evidence="2">The sequence shown here is derived from an EMBL/GenBank/DDBJ whole genome shotgun (WGS) entry which is preliminary data.</text>
</comment>
<reference evidence="2 3" key="1">
    <citation type="journal article" date="2015" name="Nat. Commun.">
        <title>Genomic and transcriptomic evidence for scavenging of diverse organic compounds by widespread deep-sea archaea.</title>
        <authorList>
            <person name="Li M."/>
            <person name="Baker B.J."/>
            <person name="Anantharaman K."/>
            <person name="Jain S."/>
            <person name="Breier J.A."/>
            <person name="Dick G.J."/>
        </authorList>
    </citation>
    <scope>NUCLEOTIDE SEQUENCE [LARGE SCALE GENOMIC DNA]</scope>
    <source>
        <strain evidence="2">Cayman_51_deep</strain>
    </source>
</reference>
<dbReference type="Proteomes" id="UP000248161">
    <property type="component" value="Unassembled WGS sequence"/>
</dbReference>
<sequence>MISMNGGYEDVLHHIASDSPTPGGGSVAALSLAHAHALASMVARLTLGKEIWQSGHESANHVLSESSVGQQTALTLAHRDAESFQAVMQAYRLPNSGDHEVSTRKAAIMDAYIIATSVPLETAQNGLGLLLLLDEMAMSCNANAITDLAASAEMANTAIIIAGLNVRINLQSLPDVNADAFSNELADVKEQASSLIGKIRTTVEDRMK</sequence>
<dbReference type="Gene3D" id="1.20.120.680">
    <property type="entry name" value="Formiminotetrahydrofolate cyclodeaminase monomer, up-and-down helical bundle"/>
    <property type="match status" value="1"/>
</dbReference>
<evidence type="ECO:0000259" key="1">
    <source>
        <dbReference type="Pfam" id="PF04961"/>
    </source>
</evidence>
<evidence type="ECO:0000313" key="3">
    <source>
        <dbReference type="Proteomes" id="UP000248161"/>
    </source>
</evidence>
<feature type="domain" description="Cyclodeaminase/cyclohydrolase" evidence="1">
    <location>
        <begin position="9"/>
        <end position="177"/>
    </location>
</feature>
<name>A0A2V3HSS0_9ARCH</name>
<organism evidence="2 3">
    <name type="scientific">Candidatus Thalassarchaeum betae</name>
    <dbReference type="NCBI Taxonomy" id="2599289"/>
    <lineage>
        <taxon>Archaea</taxon>
        <taxon>Methanobacteriati</taxon>
        <taxon>Thermoplasmatota</taxon>
        <taxon>Candidatus Poseidoniia</taxon>
        <taxon>Candidatus Poseidoniales</taxon>
        <taxon>Candidatus Thalassarchaeaceae</taxon>
        <taxon>Candidatus Thalassarchaeum</taxon>
    </lineage>
</organism>
<dbReference type="GO" id="GO:0003824">
    <property type="term" value="F:catalytic activity"/>
    <property type="evidence" value="ECO:0007669"/>
    <property type="project" value="InterPro"/>
</dbReference>
<dbReference type="SUPFAM" id="SSF101262">
    <property type="entry name" value="Methenyltetrahydrofolate cyclohydrolase-like"/>
    <property type="match status" value="1"/>
</dbReference>
<evidence type="ECO:0000313" key="2">
    <source>
        <dbReference type="EMBL" id="PXF21946.1"/>
    </source>
</evidence>
<dbReference type="Pfam" id="PF04961">
    <property type="entry name" value="FTCD_C"/>
    <property type="match status" value="1"/>
</dbReference>
<dbReference type="InterPro" id="IPR007044">
    <property type="entry name" value="Cyclodeamin/CycHdrlase"/>
</dbReference>
<dbReference type="AlphaFoldDB" id="A0A2V3HSS0"/>
<dbReference type="EMBL" id="PSPG01000004">
    <property type="protein sequence ID" value="PXF21946.1"/>
    <property type="molecule type" value="Genomic_DNA"/>
</dbReference>